<dbReference type="GO" id="GO:0005737">
    <property type="term" value="C:cytoplasm"/>
    <property type="evidence" value="ECO:0007669"/>
    <property type="project" value="UniProtKB-SubCell"/>
</dbReference>
<comment type="similarity">
    <text evidence="9">Belongs to the acetylglutamate kinase family. ArgB subfamily.</text>
</comment>
<evidence type="ECO:0000256" key="9">
    <source>
        <dbReference type="HAMAP-Rule" id="MF_00082"/>
    </source>
</evidence>
<evidence type="ECO:0000256" key="3">
    <source>
        <dbReference type="ARBA" id="ARBA00022605"/>
    </source>
</evidence>
<dbReference type="HOGENOM" id="CLU_053680_1_0_9"/>
<evidence type="ECO:0000256" key="2">
    <source>
        <dbReference type="ARBA" id="ARBA00022571"/>
    </source>
</evidence>
<dbReference type="GO" id="GO:0042450">
    <property type="term" value="P:L-arginine biosynthetic process via ornithine"/>
    <property type="evidence" value="ECO:0007669"/>
    <property type="project" value="UniProtKB-UniRule"/>
</dbReference>
<dbReference type="Proteomes" id="UP000027142">
    <property type="component" value="Chromosome"/>
</dbReference>
<feature type="binding site" evidence="9">
    <location>
        <position position="156"/>
    </location>
    <ligand>
        <name>substrate</name>
    </ligand>
</feature>
<gene>
    <name evidence="9" type="primary">argB</name>
    <name evidence="11" type="ORF">BleG1_2554</name>
</gene>
<dbReference type="InterPro" id="IPR037528">
    <property type="entry name" value="ArgB"/>
</dbReference>
<protein>
    <recommendedName>
        <fullName evidence="9">Acetylglutamate kinase</fullName>
        <ecNumber evidence="9">2.7.2.8</ecNumber>
    </recommendedName>
    <alternativeName>
        <fullName evidence="9">N-acetyl-L-glutamate 5-phosphotransferase</fullName>
    </alternativeName>
    <alternativeName>
        <fullName evidence="9">NAG kinase</fullName>
        <shortName evidence="9">NAGK</shortName>
    </alternativeName>
</protein>
<dbReference type="EMBL" id="CP003923">
    <property type="protein sequence ID" value="AIC95121.1"/>
    <property type="molecule type" value="Genomic_DNA"/>
</dbReference>
<evidence type="ECO:0000256" key="7">
    <source>
        <dbReference type="ARBA" id="ARBA00022840"/>
    </source>
</evidence>
<keyword evidence="7 9" id="KW-0067">ATP-binding</keyword>
<dbReference type="SUPFAM" id="SSF53633">
    <property type="entry name" value="Carbamate kinase-like"/>
    <property type="match status" value="1"/>
</dbReference>
<comment type="pathway">
    <text evidence="1 9">Amino-acid biosynthesis; L-arginine biosynthesis; N(2)-acetyl-L-ornithine from L-glutamate: step 2/4.</text>
</comment>
<keyword evidence="12" id="KW-1185">Reference proteome</keyword>
<organism evidence="11 12">
    <name type="scientific">Shouchella lehensis G1</name>
    <dbReference type="NCBI Taxonomy" id="1246626"/>
    <lineage>
        <taxon>Bacteria</taxon>
        <taxon>Bacillati</taxon>
        <taxon>Bacillota</taxon>
        <taxon>Bacilli</taxon>
        <taxon>Bacillales</taxon>
        <taxon>Bacillaceae</taxon>
        <taxon>Shouchella</taxon>
    </lineage>
</organism>
<dbReference type="CDD" id="cd04238">
    <property type="entry name" value="AAK_NAGK-like"/>
    <property type="match status" value="1"/>
</dbReference>
<dbReference type="HAMAP" id="MF_00082">
    <property type="entry name" value="ArgB"/>
    <property type="match status" value="1"/>
</dbReference>
<comment type="function">
    <text evidence="9">Catalyzes the ATP-dependent phosphorylation of N-acetyl-L-glutamate.</text>
</comment>
<comment type="catalytic activity">
    <reaction evidence="8 9">
        <text>N-acetyl-L-glutamate + ATP = N-acetyl-L-glutamyl 5-phosphate + ADP</text>
        <dbReference type="Rhea" id="RHEA:14629"/>
        <dbReference type="ChEBI" id="CHEBI:30616"/>
        <dbReference type="ChEBI" id="CHEBI:44337"/>
        <dbReference type="ChEBI" id="CHEBI:57936"/>
        <dbReference type="ChEBI" id="CHEBI:456216"/>
        <dbReference type="EC" id="2.7.2.8"/>
    </reaction>
</comment>
<feature type="site" description="Transition state stabilizer" evidence="9">
    <location>
        <position position="215"/>
    </location>
</feature>
<dbReference type="PATRIC" id="fig|1246626.3.peg.2547"/>
<dbReference type="OrthoDB" id="9803155at2"/>
<evidence type="ECO:0000256" key="5">
    <source>
        <dbReference type="ARBA" id="ARBA00022741"/>
    </source>
</evidence>
<feature type="site" description="Transition state stabilizer" evidence="9">
    <location>
        <position position="8"/>
    </location>
</feature>
<dbReference type="EC" id="2.7.2.8" evidence="9"/>
<evidence type="ECO:0000313" key="11">
    <source>
        <dbReference type="EMBL" id="AIC95121.1"/>
    </source>
</evidence>
<dbReference type="InterPro" id="IPR001048">
    <property type="entry name" value="Asp/Glu/Uridylate_kinase"/>
</dbReference>
<dbReference type="GO" id="GO:0005524">
    <property type="term" value="F:ATP binding"/>
    <property type="evidence" value="ECO:0007669"/>
    <property type="project" value="UniProtKB-UniRule"/>
</dbReference>
<keyword evidence="3 9" id="KW-0028">Amino-acid biosynthesis</keyword>
<dbReference type="GO" id="GO:0003991">
    <property type="term" value="F:acetylglutamate kinase activity"/>
    <property type="evidence" value="ECO:0007669"/>
    <property type="project" value="UniProtKB-UniRule"/>
</dbReference>
<keyword evidence="2 9" id="KW-0055">Arginine biosynthesis</keyword>
<dbReference type="PANTHER" id="PTHR23342">
    <property type="entry name" value="N-ACETYLGLUTAMATE SYNTHASE"/>
    <property type="match status" value="1"/>
</dbReference>
<accession>A0A060LV29</accession>
<evidence type="ECO:0000313" key="12">
    <source>
        <dbReference type="Proteomes" id="UP000027142"/>
    </source>
</evidence>
<dbReference type="InterPro" id="IPR001057">
    <property type="entry name" value="Glu/AcGlu_kinase"/>
</dbReference>
<evidence type="ECO:0000256" key="1">
    <source>
        <dbReference type="ARBA" id="ARBA00004828"/>
    </source>
</evidence>
<keyword evidence="5 9" id="KW-0547">Nucleotide-binding</keyword>
<feature type="binding site" evidence="9">
    <location>
        <begin position="41"/>
        <end position="42"/>
    </location>
    <ligand>
        <name>substrate</name>
    </ligand>
</feature>
<proteinExistence type="inferred from homology"/>
<name>A0A060LV29_9BACI</name>
<dbReference type="AlphaFoldDB" id="A0A060LV29"/>
<dbReference type="STRING" id="1246626.BleG1_2554"/>
<dbReference type="RefSeq" id="WP_158318534.1">
    <property type="nucleotide sequence ID" value="NZ_CP003923.1"/>
</dbReference>
<evidence type="ECO:0000256" key="6">
    <source>
        <dbReference type="ARBA" id="ARBA00022777"/>
    </source>
</evidence>
<dbReference type="NCBIfam" id="TIGR00761">
    <property type="entry name" value="argB"/>
    <property type="match status" value="1"/>
</dbReference>
<keyword evidence="6 9" id="KW-0418">Kinase</keyword>
<evidence type="ECO:0000256" key="8">
    <source>
        <dbReference type="ARBA" id="ARBA00048141"/>
    </source>
</evidence>
<comment type="subcellular location">
    <subcellularLocation>
        <location evidence="9">Cytoplasm</location>
    </subcellularLocation>
</comment>
<feature type="domain" description="Aspartate/glutamate/uridylate kinase" evidence="10">
    <location>
        <begin position="3"/>
        <end position="234"/>
    </location>
</feature>
<evidence type="ECO:0000256" key="4">
    <source>
        <dbReference type="ARBA" id="ARBA00022679"/>
    </source>
</evidence>
<dbReference type="KEGG" id="ble:BleG1_2554"/>
<dbReference type="InterPro" id="IPR004662">
    <property type="entry name" value="AcgluKinase_fam"/>
</dbReference>
<evidence type="ECO:0000259" key="10">
    <source>
        <dbReference type="Pfam" id="PF00696"/>
    </source>
</evidence>
<keyword evidence="4 9" id="KW-0808">Transferase</keyword>
<sequence length="254" mass="27634">MSKRTVIKIGGSMLAELSEEFYKGLIERQRSGEELIIVHGGGPAINEQLERANIEVEFDNGLRKTTAQVLTIVKDVLFHQVNQSIVSQLQALGMNAISLNGYDHRFVHATLLDEQRLGLVGDVKAVHTDVLETALREQMVPVVSPLGLTECGKQVNINADTVASAVAKALTAEEFIVVTDVDGVYIQAEKQAKLNEKDIKKFIEQGDITGGMIPKVTGALNSLSDHLQRVRIVSGKQRLTVESGTVIEKGTLVP</sequence>
<reference evidence="11 12" key="1">
    <citation type="journal article" date="2014" name="Gene">
        <title>A comparative genomic analysis of the alkalitolerant soil bacterium Bacillus lehensis G1.</title>
        <authorList>
            <person name="Noor Y.M."/>
            <person name="Samsulrizal N.H."/>
            <person name="Jema'on N.A."/>
            <person name="Low K.O."/>
            <person name="Ramli A.N."/>
            <person name="Alias N.I."/>
            <person name="Damis S.I."/>
            <person name="Fuzi S.F."/>
            <person name="Isa M.N."/>
            <person name="Murad A.M."/>
            <person name="Raih M.F."/>
            <person name="Bakar F.D."/>
            <person name="Najimudin N."/>
            <person name="Mahadi N.M."/>
            <person name="Illias R.M."/>
        </authorList>
    </citation>
    <scope>NUCLEOTIDE SEQUENCE [LARGE SCALE GENOMIC DNA]</scope>
    <source>
        <strain evidence="11 12">G1</strain>
    </source>
</reference>
<keyword evidence="9" id="KW-0963">Cytoplasm</keyword>
<dbReference type="PANTHER" id="PTHR23342:SF0">
    <property type="entry name" value="N-ACETYLGLUTAMATE SYNTHASE, MITOCHONDRIAL"/>
    <property type="match status" value="1"/>
</dbReference>
<dbReference type="PRINTS" id="PR00474">
    <property type="entry name" value="GLU5KINASE"/>
</dbReference>
<dbReference type="UniPathway" id="UPA00068">
    <property type="reaction ID" value="UER00107"/>
</dbReference>
<dbReference type="eggNOG" id="COG0548">
    <property type="taxonomic scope" value="Bacteria"/>
</dbReference>
<dbReference type="Gene3D" id="3.40.1160.10">
    <property type="entry name" value="Acetylglutamate kinase-like"/>
    <property type="match status" value="1"/>
</dbReference>
<feature type="binding site" evidence="9">
    <location>
        <position position="63"/>
    </location>
    <ligand>
        <name>substrate</name>
    </ligand>
</feature>
<dbReference type="InterPro" id="IPR036393">
    <property type="entry name" value="AceGlu_kinase-like_sf"/>
</dbReference>
<dbReference type="PIRSF" id="PIRSF000728">
    <property type="entry name" value="NAGK"/>
    <property type="match status" value="1"/>
</dbReference>
<dbReference type="Pfam" id="PF00696">
    <property type="entry name" value="AA_kinase"/>
    <property type="match status" value="1"/>
</dbReference>